<organism evidence="2 3">
    <name type="scientific">Paenibacillus tyrfis</name>
    <dbReference type="NCBI Taxonomy" id="1501230"/>
    <lineage>
        <taxon>Bacteria</taxon>
        <taxon>Bacillati</taxon>
        <taxon>Bacillota</taxon>
        <taxon>Bacilli</taxon>
        <taxon>Bacillales</taxon>
        <taxon>Paenibacillaceae</taxon>
        <taxon>Paenibacillus</taxon>
    </lineage>
</organism>
<dbReference type="eggNOG" id="COG5492">
    <property type="taxonomic scope" value="Bacteria"/>
</dbReference>
<dbReference type="InterPro" id="IPR013783">
    <property type="entry name" value="Ig-like_fold"/>
</dbReference>
<evidence type="ECO:0000313" key="3">
    <source>
        <dbReference type="Proteomes" id="UP000028123"/>
    </source>
</evidence>
<dbReference type="Proteomes" id="UP000028123">
    <property type="component" value="Unassembled WGS sequence"/>
</dbReference>
<dbReference type="InterPro" id="IPR036116">
    <property type="entry name" value="FN3_sf"/>
</dbReference>
<reference evidence="2 3" key="1">
    <citation type="submission" date="2014-06" db="EMBL/GenBank/DDBJ databases">
        <title>Draft genome sequence of Paenibacillus sp. MSt1.</title>
        <authorList>
            <person name="Aw Y.K."/>
            <person name="Ong K.S."/>
            <person name="Gan H.M."/>
            <person name="Lee S.M."/>
        </authorList>
    </citation>
    <scope>NUCLEOTIDE SEQUENCE [LARGE SCALE GENOMIC DNA]</scope>
    <source>
        <strain evidence="2 3">MSt1</strain>
    </source>
</reference>
<evidence type="ECO:0000256" key="1">
    <source>
        <dbReference type="SAM" id="SignalP"/>
    </source>
</evidence>
<dbReference type="SUPFAM" id="SSF49265">
    <property type="entry name" value="Fibronectin type III"/>
    <property type="match status" value="1"/>
</dbReference>
<keyword evidence="3" id="KW-1185">Reference proteome</keyword>
<evidence type="ECO:0008006" key="4">
    <source>
        <dbReference type="Google" id="ProtNLM"/>
    </source>
</evidence>
<comment type="caution">
    <text evidence="2">The sequence shown here is derived from an EMBL/GenBank/DDBJ whole genome shotgun (WGS) entry which is preliminary data.</text>
</comment>
<dbReference type="Gene3D" id="2.60.40.10">
    <property type="entry name" value="Immunoglobulins"/>
    <property type="match status" value="1"/>
</dbReference>
<evidence type="ECO:0000313" key="2">
    <source>
        <dbReference type="EMBL" id="KEQ23358.1"/>
    </source>
</evidence>
<feature type="chain" id="PRO_5001761137" description="Fibronectin type-III domain-containing protein" evidence="1">
    <location>
        <begin position="25"/>
        <end position="343"/>
    </location>
</feature>
<dbReference type="EMBL" id="JNVM01000023">
    <property type="protein sequence ID" value="KEQ23358.1"/>
    <property type="molecule type" value="Genomic_DNA"/>
</dbReference>
<feature type="signal peptide" evidence="1">
    <location>
        <begin position="1"/>
        <end position="24"/>
    </location>
</feature>
<name>A0A081NY35_9BACL</name>
<accession>A0A081NY35</accession>
<proteinExistence type="predicted"/>
<dbReference type="AlphaFoldDB" id="A0A081NY35"/>
<protein>
    <recommendedName>
        <fullName evidence="4">Fibronectin type-III domain-containing protein</fullName>
    </recommendedName>
</protein>
<gene>
    <name evidence="2" type="ORF">ET33_17180</name>
</gene>
<sequence>MLKKIIFTFFVAIMLLVPFSSAFAAVTVGQELKTPEAGWTRYDNSDSKILFPGGKVWTNSNPFNGSHTYAESPFENKYIMFKFYGTKLRIIDVLADNRARDGMTITIDGVSEVYSTYSSTTLWQRLVYEKTGLNLGEHIVTIKPNIDKYTTSNYFSIDALDIDDTGYLIDVKNPKNLVATGGNKQVILLWNSELKEARYNIKRATTAGGPYTTVEKNVYGTTFTDNDVQNGKTYYYVVSSVFNGVESSNSNEASATPLEPPVNGRAILTVTLDTGLEKEFDLSMVEVNAFITWYEGKAAGTGPASYAIDKHDNNKGPFKSRKDYVIFNKILTYEVNEYTPDTK</sequence>
<dbReference type="Gene3D" id="2.60.120.260">
    <property type="entry name" value="Galactose-binding domain-like"/>
    <property type="match status" value="1"/>
</dbReference>
<keyword evidence="1" id="KW-0732">Signal</keyword>